<sequence>MTWVSSMSGEIENRNKAKHTLKGQIENFTDGSYETWFRKYRIGYKSSEDDLLEKDTDEVAIAEAIFRIFEKAEIHRPYKETIEKVNAQYENVLDEPLTHSRLKTMLVDPLYIGNPTVSGESIGDQGQEATLDMPDLQIIDEDLFRRVNEKVEKVRERYSNTNSPGEVLDLEFLLFEFGVMPLVESSSEIAVLCSKCGSAMVRDGKSPLKNSKRKAVRYKCLECDEEKKEADEDDERKGSYKTFPNTLEFYKIKLFDEIVDNIDEVSRFLDLKDI</sequence>
<dbReference type="Pfam" id="PF07508">
    <property type="entry name" value="Recombinase"/>
    <property type="match status" value="1"/>
</dbReference>
<dbReference type="InterPro" id="IPR011109">
    <property type="entry name" value="DNA_bind_recombinase_dom"/>
</dbReference>
<evidence type="ECO:0000313" key="3">
    <source>
        <dbReference type="Proteomes" id="UP000198902"/>
    </source>
</evidence>
<dbReference type="AlphaFoldDB" id="A0A0D6JN39"/>
<evidence type="ECO:0000313" key="2">
    <source>
        <dbReference type="EMBL" id="CQR49030.1"/>
    </source>
</evidence>
<name>A0A0D6JN39_9EURY</name>
<proteinExistence type="predicted"/>
<dbReference type="PROSITE" id="PS51737">
    <property type="entry name" value="RECOMBINASE_DNA_BIND"/>
    <property type="match status" value="1"/>
</dbReference>
<dbReference type="Proteomes" id="UP000198902">
    <property type="component" value="Unassembled WGS sequence"/>
</dbReference>
<feature type="domain" description="Recombinase" evidence="1">
    <location>
        <begin position="41"/>
        <end position="157"/>
    </location>
</feature>
<dbReference type="EMBL" id="CSTE01000001">
    <property type="protein sequence ID" value="CQR49030.1"/>
    <property type="molecule type" value="Genomic_DNA"/>
</dbReference>
<accession>A0A0D6JN39</accession>
<dbReference type="InterPro" id="IPR038109">
    <property type="entry name" value="DNA_bind_recomb_sf"/>
</dbReference>
<gene>
    <name evidence="2" type="ORF">BN996_00485</name>
</gene>
<reference evidence="3" key="1">
    <citation type="submission" date="2015-03" db="EMBL/GenBank/DDBJ databases">
        <authorList>
            <person name="Urmite Genomes"/>
        </authorList>
    </citation>
    <scope>NUCLEOTIDE SEQUENCE [LARGE SCALE GENOMIC DNA]</scope>
    <source>
        <strain evidence="3">Arc-Hr</strain>
    </source>
</reference>
<organism evidence="2 3">
    <name type="scientific">Haloferax massiliensis</name>
    <dbReference type="NCBI Taxonomy" id="1476858"/>
    <lineage>
        <taxon>Archaea</taxon>
        <taxon>Methanobacteriati</taxon>
        <taxon>Methanobacteriota</taxon>
        <taxon>Stenosarchaea group</taxon>
        <taxon>Halobacteria</taxon>
        <taxon>Halobacteriales</taxon>
        <taxon>Haloferacaceae</taxon>
        <taxon>Haloferax</taxon>
    </lineage>
</organism>
<keyword evidence="3" id="KW-1185">Reference proteome</keyword>
<protein>
    <recommendedName>
        <fullName evidence="1">Recombinase domain-containing protein</fullName>
    </recommendedName>
</protein>
<dbReference type="GO" id="GO:0003677">
    <property type="term" value="F:DNA binding"/>
    <property type="evidence" value="ECO:0007669"/>
    <property type="project" value="InterPro"/>
</dbReference>
<dbReference type="GO" id="GO:0000150">
    <property type="term" value="F:DNA strand exchange activity"/>
    <property type="evidence" value="ECO:0007669"/>
    <property type="project" value="InterPro"/>
</dbReference>
<dbReference type="Gene3D" id="3.90.1750.20">
    <property type="entry name" value="Putative Large Serine Recombinase, Chain B, Domain 2"/>
    <property type="match status" value="1"/>
</dbReference>
<evidence type="ECO:0000259" key="1">
    <source>
        <dbReference type="PROSITE" id="PS51737"/>
    </source>
</evidence>